<dbReference type="GO" id="GO:0046872">
    <property type="term" value="F:metal ion binding"/>
    <property type="evidence" value="ECO:0007669"/>
    <property type="project" value="UniProtKB-KW"/>
</dbReference>
<evidence type="ECO:0000256" key="2">
    <source>
        <dbReference type="ARBA" id="ARBA00022714"/>
    </source>
</evidence>
<evidence type="ECO:0000256" key="1">
    <source>
        <dbReference type="ARBA" id="ARBA00010643"/>
    </source>
</evidence>
<dbReference type="GO" id="GO:0051537">
    <property type="term" value="F:2 iron, 2 sulfur cluster binding"/>
    <property type="evidence" value="ECO:0007669"/>
    <property type="project" value="UniProtKB-KW"/>
</dbReference>
<dbReference type="FunFam" id="1.10.10.1590:FF:000001">
    <property type="entry name" value="NADH-quinone oxidoreductase subunit E"/>
    <property type="match status" value="1"/>
</dbReference>
<evidence type="ECO:0000256" key="4">
    <source>
        <dbReference type="ARBA" id="ARBA00023004"/>
    </source>
</evidence>
<keyword evidence="8" id="KW-0371">Homeobox</keyword>
<dbReference type="InterPro" id="IPR028431">
    <property type="entry name" value="NADP_DH_HndA-like"/>
</dbReference>
<feature type="binding site" evidence="7">
    <location>
        <position position="163"/>
    </location>
    <ligand>
        <name>[2Fe-2S] cluster</name>
        <dbReference type="ChEBI" id="CHEBI:190135"/>
    </ligand>
</feature>
<dbReference type="EMBL" id="CP011339">
    <property type="protein sequence ID" value="AKV70958.1"/>
    <property type="molecule type" value="Genomic_DNA"/>
</dbReference>
<evidence type="ECO:0000256" key="7">
    <source>
        <dbReference type="PIRSR" id="PIRSR000216-1"/>
    </source>
</evidence>
<keyword evidence="2 7" id="KW-0001">2Fe-2S</keyword>
<dbReference type="SUPFAM" id="SSF52833">
    <property type="entry name" value="Thioredoxin-like"/>
    <property type="match status" value="1"/>
</dbReference>
<evidence type="ECO:0000313" key="9">
    <source>
        <dbReference type="Proteomes" id="UP000068167"/>
    </source>
</evidence>
<dbReference type="PATRIC" id="fig|1638788.3.peg.6227"/>
<dbReference type="CDD" id="cd03064">
    <property type="entry name" value="TRX_Fd_NuoE"/>
    <property type="match status" value="1"/>
</dbReference>
<dbReference type="InterPro" id="IPR002023">
    <property type="entry name" value="NuoE-like"/>
</dbReference>
<dbReference type="InterPro" id="IPR036249">
    <property type="entry name" value="Thioredoxin-like_sf"/>
</dbReference>
<sequence length="193" mass="21297">MTKENRQLSIFFPSSPLKFIWSRFMQTANPRQTEKKEHPSGDKRFKVLDITMKRAGYNQSALIEVLHKAQEAFGFLEEDVLLYVARALKLPLSRVYGVATFYHLFSLKPAGKHTCIVCMGTACYVKGSGKILEDIENAFDVKVGETTADGEISLVSARCIGACGIAPAVVFDGVVAPKQDSETVLAKLKSFSQ</sequence>
<dbReference type="AlphaFoldDB" id="A0A0K1SA94"/>
<accession>A0A0K1SA94</accession>
<dbReference type="GO" id="GO:0016491">
    <property type="term" value="F:oxidoreductase activity"/>
    <property type="evidence" value="ECO:0007669"/>
    <property type="project" value="InterPro"/>
</dbReference>
<evidence type="ECO:0000256" key="3">
    <source>
        <dbReference type="ARBA" id="ARBA00022723"/>
    </source>
</evidence>
<feature type="binding site" evidence="7">
    <location>
        <position position="118"/>
    </location>
    <ligand>
        <name>[2Fe-2S] cluster</name>
        <dbReference type="ChEBI" id="CHEBI:190135"/>
    </ligand>
</feature>
<feature type="binding site" evidence="7">
    <location>
        <position position="123"/>
    </location>
    <ligand>
        <name>[2Fe-2S] cluster</name>
        <dbReference type="ChEBI" id="CHEBI:190135"/>
    </ligand>
</feature>
<comment type="cofactor">
    <cofactor evidence="6">
        <name>[2Fe-2S] cluster</name>
        <dbReference type="ChEBI" id="CHEBI:190135"/>
    </cofactor>
</comment>
<dbReference type="PANTHER" id="PTHR43342:SF2">
    <property type="entry name" value="POTENTIAL NAD-REDUCING HYDROGENASE SUBUNIT"/>
    <property type="match status" value="1"/>
</dbReference>
<organism evidence="8 9">
    <name type="scientific">Microcystis panniformis FACHB-1757</name>
    <dbReference type="NCBI Taxonomy" id="1638788"/>
    <lineage>
        <taxon>Bacteria</taxon>
        <taxon>Bacillati</taxon>
        <taxon>Cyanobacteriota</taxon>
        <taxon>Cyanophyceae</taxon>
        <taxon>Oscillatoriophycideae</taxon>
        <taxon>Chroococcales</taxon>
        <taxon>Microcystaceae</taxon>
        <taxon>Microcystis</taxon>
    </lineage>
</organism>
<dbReference type="PANTHER" id="PTHR43342">
    <property type="entry name" value="NADH-QUINONE OXIDOREDUCTASE, E SUBUNIT"/>
    <property type="match status" value="1"/>
</dbReference>
<dbReference type="Gene3D" id="1.10.10.1590">
    <property type="entry name" value="NADH-quinone oxidoreductase subunit E"/>
    <property type="match status" value="1"/>
</dbReference>
<keyword evidence="3 7" id="KW-0479">Metal-binding</keyword>
<evidence type="ECO:0000256" key="5">
    <source>
        <dbReference type="ARBA" id="ARBA00023014"/>
    </source>
</evidence>
<protein>
    <submittedName>
        <fullName evidence="8">NAD-reducing hydrogenase subunit HoxE</fullName>
    </submittedName>
</protein>
<dbReference type="Proteomes" id="UP000068167">
    <property type="component" value="Chromosome"/>
</dbReference>
<keyword evidence="9" id="KW-1185">Reference proteome</keyword>
<dbReference type="Gene3D" id="3.40.30.10">
    <property type="entry name" value="Glutaredoxin"/>
    <property type="match status" value="1"/>
</dbReference>
<dbReference type="NCBIfam" id="NF005747">
    <property type="entry name" value="PRK07571.1"/>
    <property type="match status" value="1"/>
</dbReference>
<dbReference type="KEGG" id="mpk:VL20_6195"/>
<name>A0A0K1SA94_9CHRO</name>
<keyword evidence="5 7" id="KW-0411">Iron-sulfur</keyword>
<dbReference type="InterPro" id="IPR041921">
    <property type="entry name" value="NuoE_N"/>
</dbReference>
<evidence type="ECO:0000313" key="8">
    <source>
        <dbReference type="EMBL" id="AKV70958.1"/>
    </source>
</evidence>
<dbReference type="GO" id="GO:0003677">
    <property type="term" value="F:DNA binding"/>
    <property type="evidence" value="ECO:0007669"/>
    <property type="project" value="UniProtKB-KW"/>
</dbReference>
<keyword evidence="4 7" id="KW-0408">Iron</keyword>
<comment type="similarity">
    <text evidence="1">Belongs to the complex I 24 kDa subunit family.</text>
</comment>
<comment type="cofactor">
    <cofactor evidence="7">
        <name>[2Fe-2S] cluster</name>
        <dbReference type="ChEBI" id="CHEBI:190135"/>
    </cofactor>
    <text evidence="7">Binds 1 [2Fe-2S] cluster.</text>
</comment>
<dbReference type="PIRSF" id="PIRSF000216">
    <property type="entry name" value="NADH_DH_24kDa"/>
    <property type="match status" value="1"/>
</dbReference>
<dbReference type="Pfam" id="PF01257">
    <property type="entry name" value="2Fe-2S_thioredx"/>
    <property type="match status" value="1"/>
</dbReference>
<feature type="binding site" evidence="7">
    <location>
        <position position="159"/>
    </location>
    <ligand>
        <name>[2Fe-2S] cluster</name>
        <dbReference type="ChEBI" id="CHEBI:190135"/>
    </ligand>
</feature>
<proteinExistence type="inferred from homology"/>
<reference evidence="8 9" key="1">
    <citation type="journal article" date="2016" name="Stand. Genomic Sci.">
        <title>Complete genome sequence and genomic characterization of Microcystis panniformis FACHB 1757 by third-generation sequencing.</title>
        <authorList>
            <person name="Zhang J.Y."/>
            <person name="Guan R."/>
            <person name="Zhang H.J."/>
            <person name="Li H."/>
            <person name="Xiao P."/>
            <person name="Yu G.L."/>
            <person name="Du L."/>
            <person name="Cao D.M."/>
            <person name="Zhu B.C."/>
            <person name="Li R.H."/>
            <person name="Lu Z.H."/>
        </authorList>
    </citation>
    <scope>NUCLEOTIDE SEQUENCE [LARGE SCALE GENOMIC DNA]</scope>
    <source>
        <strain evidence="8 9">FACHB-1757</strain>
    </source>
</reference>
<evidence type="ECO:0000256" key="6">
    <source>
        <dbReference type="ARBA" id="ARBA00034078"/>
    </source>
</evidence>
<dbReference type="InterPro" id="IPR042128">
    <property type="entry name" value="NuoE_dom"/>
</dbReference>
<gene>
    <name evidence="8" type="ORF">VL20_6195</name>
</gene>